<evidence type="ECO:0000313" key="1">
    <source>
        <dbReference type="EMBL" id="MEJ8303426.1"/>
    </source>
</evidence>
<dbReference type="EC" id="3.5.4.2" evidence="1"/>
<organism evidence="1 2">
    <name type="scientific">Saccharibacillus sacchari</name>
    <dbReference type="NCBI Taxonomy" id="456493"/>
    <lineage>
        <taxon>Bacteria</taxon>
        <taxon>Bacillati</taxon>
        <taxon>Bacillota</taxon>
        <taxon>Bacilli</taxon>
        <taxon>Bacillales</taxon>
        <taxon>Paenibacillaceae</taxon>
        <taxon>Saccharibacillus</taxon>
    </lineage>
</organism>
<keyword evidence="1" id="KW-0378">Hydrolase</keyword>
<reference evidence="1" key="1">
    <citation type="submission" date="2024-03" db="EMBL/GenBank/DDBJ databases">
        <title>Whole genome sequecning of epiphytes from Marcgravia umbellata leaves.</title>
        <authorList>
            <person name="Kumar G."/>
            <person name="Savka M.A."/>
        </authorList>
    </citation>
    <scope>NUCLEOTIDE SEQUENCE</scope>
    <source>
        <strain evidence="1">RIT_BL5</strain>
    </source>
</reference>
<keyword evidence="2" id="KW-1185">Reference proteome</keyword>
<protein>
    <submittedName>
        <fullName evidence="1">Adenine deaminase</fullName>
        <ecNumber evidence="1">3.5.4.2</ecNumber>
    </submittedName>
</protein>
<name>A0ACC6P923_9BACL</name>
<evidence type="ECO:0000313" key="2">
    <source>
        <dbReference type="Proteomes" id="UP001380953"/>
    </source>
</evidence>
<gene>
    <name evidence="1" type="primary">ade</name>
    <name evidence="1" type="ORF">WKI47_05785</name>
</gene>
<dbReference type="Proteomes" id="UP001380953">
    <property type="component" value="Unassembled WGS sequence"/>
</dbReference>
<comment type="caution">
    <text evidence="1">The sequence shown here is derived from an EMBL/GenBank/DDBJ whole genome shotgun (WGS) entry which is preliminary data.</text>
</comment>
<dbReference type="EMBL" id="JBBKAR010000018">
    <property type="protein sequence ID" value="MEJ8303426.1"/>
    <property type="molecule type" value="Genomic_DNA"/>
</dbReference>
<accession>A0ACC6P923</accession>
<sequence>MPTNLSTLSKRIEVAAKRLPADLVVKNGVIVNVFTGEMMQGDIAVVDGIIAGIGSYEGKEIIDASGRVIVPGFIDGHVHIESTMLLPSEFAKVSLRHGVTAAVTDPHEIANVAGVDGIQYLLDDAEQVPLDLFVMLPSCVPATPTENNGAVLDADKLAPFLSDPRVLGLAEVMDFPSVANGSPGMLAKLDTIRSGGGLIDGHAAGIGREDLNIYAAANIRTDHEAVNVQEARDRLDMGMYLMIREGTVAKDLKALLPAVTPSNSRRCLFVTDDVLLDDLIEVGSIDHCVRLSIAEGLDPITAVQMATLNAAECFGLRHLGAVAPGYQADFLLLDDLNDVAIHQVYKKGLCVFDRKRDARLNVDLDENGEDTTVPWWLQSRQPIPVEAPKSRIALPHLNAKPVTLGDIEIALPAGSAQCHVIEVVPGSLITERSIQSVDEQGGFFQPSIERDLLKMVVAERHRATGNAAAAIVRGFGLKRGAIATTVAHDSHNIVAVGASDADILAAIEHVVRLDGGLVVVENGELIASLALPVGGLMSDKPYEDVYATMREVNGALPRLGASKEFNLFLMLSFLTLTVIPELKLTDQGLYEFSSGSYIGVVAER</sequence>
<proteinExistence type="predicted"/>